<accession>A0A1Y1VTV4</accession>
<dbReference type="CDD" id="cd12383">
    <property type="entry name" value="RRM_RBM42"/>
    <property type="match status" value="1"/>
</dbReference>
<dbReference type="InterPro" id="IPR050825">
    <property type="entry name" value="RBM42_RBP45_47-like"/>
</dbReference>
<protein>
    <submittedName>
        <fullName evidence="4">RNA-binding domain-containing protein</fullName>
    </submittedName>
</protein>
<evidence type="ECO:0000259" key="3">
    <source>
        <dbReference type="PROSITE" id="PS50102"/>
    </source>
</evidence>
<dbReference type="PROSITE" id="PS50102">
    <property type="entry name" value="RRM"/>
    <property type="match status" value="1"/>
</dbReference>
<sequence length="266" mass="29893">MSYYRPKTISKDTTTSQNSYYNQYYTPQYSTLPTVGTTPIPPNPYNVPSYNYPITPSVPTVPTVPTVQSTYYASSSTVLARPAVVRPTTVRPPLVTDSTIKARPTTISPATITYPIKTSYSSATITAKTSSDPSVRPTAKVSHAEKKTKKKTVIRSAGGQTWEDDSLLTWDPNDFRIFCGDLGNEVTDDLLGKAFQKYKSFLKAHVVRDKRSQKTKGYGFVSFKDPNDFVKAMKEMNGKYIGNRPVKLRKSTWKDRNVDVRRKKPY</sequence>
<dbReference type="PANTHER" id="PTHR47640:SF11">
    <property type="entry name" value="RNA-BINDING PROTEIN 42"/>
    <property type="match status" value="1"/>
</dbReference>
<dbReference type="InterPro" id="IPR035979">
    <property type="entry name" value="RBD_domain_sf"/>
</dbReference>
<dbReference type="InterPro" id="IPR034215">
    <property type="entry name" value="RBM42_RRM"/>
</dbReference>
<dbReference type="Gene3D" id="3.30.70.330">
    <property type="match status" value="1"/>
</dbReference>
<dbReference type="InterPro" id="IPR000504">
    <property type="entry name" value="RRM_dom"/>
</dbReference>
<dbReference type="PANTHER" id="PTHR47640">
    <property type="entry name" value="TRNA SELENOCYSTEINE 1-ASSOCIATED PROTEIN 1-RELATED-RELATED"/>
    <property type="match status" value="1"/>
</dbReference>
<reference evidence="4 5" key="2">
    <citation type="submission" date="2016-08" db="EMBL/GenBank/DDBJ databases">
        <title>Pervasive Adenine N6-methylation of Active Genes in Fungi.</title>
        <authorList>
            <consortium name="DOE Joint Genome Institute"/>
            <person name="Mondo S.J."/>
            <person name="Dannebaum R.O."/>
            <person name="Kuo R.C."/>
            <person name="Labutti K."/>
            <person name="Haridas S."/>
            <person name="Kuo A."/>
            <person name="Salamov A."/>
            <person name="Ahrendt S.R."/>
            <person name="Lipzen A."/>
            <person name="Sullivan W."/>
            <person name="Andreopoulos W.B."/>
            <person name="Clum A."/>
            <person name="Lindquist E."/>
            <person name="Daum C."/>
            <person name="Ramamoorthy G.K."/>
            <person name="Gryganskyi A."/>
            <person name="Culley D."/>
            <person name="Magnuson J.K."/>
            <person name="James T.Y."/>
            <person name="O'Malley M.A."/>
            <person name="Stajich J.E."/>
            <person name="Spatafora J.W."/>
            <person name="Visel A."/>
            <person name="Grigoriev I.V."/>
        </authorList>
    </citation>
    <scope>NUCLEOTIDE SEQUENCE [LARGE SCALE GENOMIC DNA]</scope>
    <source>
        <strain evidence="4 5">S4</strain>
    </source>
</reference>
<organism evidence="4 5">
    <name type="scientific">Anaeromyces robustus</name>
    <dbReference type="NCBI Taxonomy" id="1754192"/>
    <lineage>
        <taxon>Eukaryota</taxon>
        <taxon>Fungi</taxon>
        <taxon>Fungi incertae sedis</taxon>
        <taxon>Chytridiomycota</taxon>
        <taxon>Chytridiomycota incertae sedis</taxon>
        <taxon>Neocallimastigomycetes</taxon>
        <taxon>Neocallimastigales</taxon>
        <taxon>Neocallimastigaceae</taxon>
        <taxon>Anaeromyces</taxon>
    </lineage>
</organism>
<gene>
    <name evidence="4" type="ORF">BCR32DRAFT_226552</name>
</gene>
<evidence type="ECO:0000256" key="2">
    <source>
        <dbReference type="PROSITE-ProRule" id="PRU00176"/>
    </source>
</evidence>
<dbReference type="OrthoDB" id="1749473at2759"/>
<evidence type="ECO:0000313" key="4">
    <source>
        <dbReference type="EMBL" id="ORX64623.1"/>
    </source>
</evidence>
<dbReference type="GO" id="GO:0003729">
    <property type="term" value="F:mRNA binding"/>
    <property type="evidence" value="ECO:0007669"/>
    <property type="project" value="InterPro"/>
</dbReference>
<name>A0A1Y1VTV4_9FUNG</name>
<evidence type="ECO:0000256" key="1">
    <source>
        <dbReference type="ARBA" id="ARBA00022884"/>
    </source>
</evidence>
<keyword evidence="5" id="KW-1185">Reference proteome</keyword>
<proteinExistence type="predicted"/>
<dbReference type="SMART" id="SM00360">
    <property type="entry name" value="RRM"/>
    <property type="match status" value="1"/>
</dbReference>
<dbReference type="EMBL" id="MCFG01000511">
    <property type="protein sequence ID" value="ORX64623.1"/>
    <property type="molecule type" value="Genomic_DNA"/>
</dbReference>
<evidence type="ECO:0000313" key="5">
    <source>
        <dbReference type="Proteomes" id="UP000193944"/>
    </source>
</evidence>
<dbReference type="AlphaFoldDB" id="A0A1Y1VTV4"/>
<dbReference type="STRING" id="1754192.A0A1Y1VTV4"/>
<dbReference type="InterPro" id="IPR012677">
    <property type="entry name" value="Nucleotide-bd_a/b_plait_sf"/>
</dbReference>
<keyword evidence="1 2" id="KW-0694">RNA-binding</keyword>
<feature type="domain" description="RRM" evidence="3">
    <location>
        <begin position="175"/>
        <end position="253"/>
    </location>
</feature>
<comment type="caution">
    <text evidence="4">The sequence shown here is derived from an EMBL/GenBank/DDBJ whole genome shotgun (WGS) entry which is preliminary data.</text>
</comment>
<dbReference type="Proteomes" id="UP000193944">
    <property type="component" value="Unassembled WGS sequence"/>
</dbReference>
<dbReference type="Pfam" id="PF00076">
    <property type="entry name" value="RRM_1"/>
    <property type="match status" value="1"/>
</dbReference>
<dbReference type="SUPFAM" id="SSF54928">
    <property type="entry name" value="RNA-binding domain, RBD"/>
    <property type="match status" value="1"/>
</dbReference>
<reference evidence="4 5" key="1">
    <citation type="submission" date="2016-08" db="EMBL/GenBank/DDBJ databases">
        <title>A Parts List for Fungal Cellulosomes Revealed by Comparative Genomics.</title>
        <authorList>
            <consortium name="DOE Joint Genome Institute"/>
            <person name="Haitjema C.H."/>
            <person name="Gilmore S.P."/>
            <person name="Henske J.K."/>
            <person name="Solomon K.V."/>
            <person name="De Groot R."/>
            <person name="Kuo A."/>
            <person name="Mondo S.J."/>
            <person name="Salamov A.A."/>
            <person name="Labutti K."/>
            <person name="Zhao Z."/>
            <person name="Chiniquy J."/>
            <person name="Barry K."/>
            <person name="Brewer H.M."/>
            <person name="Purvine S.O."/>
            <person name="Wright A.T."/>
            <person name="Boxma B."/>
            <person name="Van Alen T."/>
            <person name="Hackstein J.H."/>
            <person name="Baker S.E."/>
            <person name="Grigoriev I.V."/>
            <person name="O'Malley M.A."/>
        </authorList>
    </citation>
    <scope>NUCLEOTIDE SEQUENCE [LARGE SCALE GENOMIC DNA]</scope>
    <source>
        <strain evidence="4 5">S4</strain>
    </source>
</reference>